<name>A0ABZ0BB04_9SPHN</name>
<dbReference type="RefSeq" id="WP_313916544.1">
    <property type="nucleotide sequence ID" value="NZ_CP135076.1"/>
</dbReference>
<dbReference type="EMBL" id="CP135076">
    <property type="protein sequence ID" value="WNO54256.1"/>
    <property type="molecule type" value="Genomic_DNA"/>
</dbReference>
<evidence type="ECO:0000313" key="1">
    <source>
        <dbReference type="EMBL" id="WNO54256.1"/>
    </source>
</evidence>
<protein>
    <submittedName>
        <fullName evidence="1">Uncharacterized protein</fullName>
    </submittedName>
</protein>
<proteinExistence type="predicted"/>
<dbReference type="Proteomes" id="UP001302249">
    <property type="component" value="Chromosome"/>
</dbReference>
<organism evidence="1 2">
    <name type="scientific">Stakelama saccharophila</name>
    <dbReference type="NCBI Taxonomy" id="3075605"/>
    <lineage>
        <taxon>Bacteria</taxon>
        <taxon>Pseudomonadati</taxon>
        <taxon>Pseudomonadota</taxon>
        <taxon>Alphaproteobacteria</taxon>
        <taxon>Sphingomonadales</taxon>
        <taxon>Sphingomonadaceae</taxon>
        <taxon>Stakelama</taxon>
    </lineage>
</organism>
<reference evidence="1 2" key="1">
    <citation type="submission" date="2023-09" db="EMBL/GenBank/DDBJ databases">
        <authorList>
            <person name="Rey-Velasco X."/>
        </authorList>
    </citation>
    <scope>NUCLEOTIDE SEQUENCE [LARGE SCALE GENOMIC DNA]</scope>
    <source>
        <strain evidence="1 2">W311</strain>
    </source>
</reference>
<gene>
    <name evidence="1" type="ORF">RPR59_03050</name>
</gene>
<sequence>MTASKPPEFQLKRAVRPVLDVVGREREPVSDRAERMAEYEDVCEREL</sequence>
<accession>A0ABZ0BB04</accession>
<evidence type="ECO:0000313" key="2">
    <source>
        <dbReference type="Proteomes" id="UP001302249"/>
    </source>
</evidence>
<keyword evidence="2" id="KW-1185">Reference proteome</keyword>